<dbReference type="Pfam" id="PF20826">
    <property type="entry name" value="PHD_5"/>
    <property type="match status" value="1"/>
</dbReference>
<name>A0A2X0KL08_9BASI</name>
<feature type="region of interest" description="Disordered" evidence="5">
    <location>
        <begin position="384"/>
        <end position="418"/>
    </location>
</feature>
<evidence type="ECO:0000313" key="8">
    <source>
        <dbReference type="EMBL" id="SCZ93477.1"/>
    </source>
</evidence>
<feature type="compositionally biased region" description="Low complexity" evidence="5">
    <location>
        <begin position="172"/>
        <end position="186"/>
    </location>
</feature>
<dbReference type="PROSITE" id="PS01359">
    <property type="entry name" value="ZF_PHD_1"/>
    <property type="match status" value="1"/>
</dbReference>
<feature type="region of interest" description="Disordered" evidence="5">
    <location>
        <begin position="1681"/>
        <end position="1729"/>
    </location>
</feature>
<feature type="region of interest" description="Disordered" evidence="5">
    <location>
        <begin position="628"/>
        <end position="661"/>
    </location>
</feature>
<feature type="compositionally biased region" description="Acidic residues" evidence="5">
    <location>
        <begin position="1269"/>
        <end position="1285"/>
    </location>
</feature>
<organism evidence="8 9">
    <name type="scientific">Microbotryum saponariae</name>
    <dbReference type="NCBI Taxonomy" id="289078"/>
    <lineage>
        <taxon>Eukaryota</taxon>
        <taxon>Fungi</taxon>
        <taxon>Dikarya</taxon>
        <taxon>Basidiomycota</taxon>
        <taxon>Pucciniomycotina</taxon>
        <taxon>Microbotryomycetes</taxon>
        <taxon>Microbotryales</taxon>
        <taxon>Microbotryaceae</taxon>
        <taxon>Microbotryum</taxon>
    </lineage>
</organism>
<evidence type="ECO:0000256" key="5">
    <source>
        <dbReference type="SAM" id="MobiDB-lite"/>
    </source>
</evidence>
<feature type="region of interest" description="Disordered" evidence="5">
    <location>
        <begin position="474"/>
        <end position="615"/>
    </location>
</feature>
<dbReference type="Gene3D" id="2.170.270.10">
    <property type="entry name" value="SET domain"/>
    <property type="match status" value="1"/>
</dbReference>
<dbReference type="GO" id="GO:0006355">
    <property type="term" value="P:regulation of DNA-templated transcription"/>
    <property type="evidence" value="ECO:0007669"/>
    <property type="project" value="TreeGrafter"/>
</dbReference>
<keyword evidence="9" id="KW-1185">Reference proteome</keyword>
<feature type="compositionally biased region" description="Pro residues" evidence="5">
    <location>
        <begin position="1588"/>
        <end position="1598"/>
    </location>
</feature>
<feature type="compositionally biased region" description="Polar residues" evidence="5">
    <location>
        <begin position="629"/>
        <end position="646"/>
    </location>
</feature>
<feature type="compositionally biased region" description="Low complexity" evidence="5">
    <location>
        <begin position="1824"/>
        <end position="1843"/>
    </location>
</feature>
<dbReference type="InterPro" id="IPR001214">
    <property type="entry name" value="SET_dom"/>
</dbReference>
<dbReference type="InterPro" id="IPR013083">
    <property type="entry name" value="Znf_RING/FYVE/PHD"/>
</dbReference>
<dbReference type="SUPFAM" id="SSF57903">
    <property type="entry name" value="FYVE/PHD zinc finger"/>
    <property type="match status" value="1"/>
</dbReference>
<feature type="region of interest" description="Disordered" evidence="5">
    <location>
        <begin position="1488"/>
        <end position="1507"/>
    </location>
</feature>
<feature type="region of interest" description="Disordered" evidence="5">
    <location>
        <begin position="1570"/>
        <end position="1638"/>
    </location>
</feature>
<dbReference type="SMART" id="SM00249">
    <property type="entry name" value="PHD"/>
    <property type="match status" value="1"/>
</dbReference>
<proteinExistence type="predicted"/>
<feature type="compositionally biased region" description="Pro residues" evidence="5">
    <location>
        <begin position="1686"/>
        <end position="1722"/>
    </location>
</feature>
<feature type="compositionally biased region" description="Pro residues" evidence="5">
    <location>
        <begin position="1453"/>
        <end position="1475"/>
    </location>
</feature>
<dbReference type="InterPro" id="IPR019786">
    <property type="entry name" value="Zinc_finger_PHD-type_CS"/>
</dbReference>
<evidence type="ECO:0000313" key="9">
    <source>
        <dbReference type="Proteomes" id="UP000249723"/>
    </source>
</evidence>
<dbReference type="EMBL" id="FMWP01000048">
    <property type="protein sequence ID" value="SCZ93477.1"/>
    <property type="molecule type" value="Genomic_DNA"/>
</dbReference>
<feature type="compositionally biased region" description="Low complexity" evidence="5">
    <location>
        <begin position="106"/>
        <end position="131"/>
    </location>
</feature>
<evidence type="ECO:0000256" key="3">
    <source>
        <dbReference type="ARBA" id="ARBA00022833"/>
    </source>
</evidence>
<protein>
    <submittedName>
        <fullName evidence="8">BZ3500_MvSof-1268-A1-R1_Chr6-3g08687 protein</fullName>
    </submittedName>
</protein>
<evidence type="ECO:0000256" key="2">
    <source>
        <dbReference type="ARBA" id="ARBA00022771"/>
    </source>
</evidence>
<dbReference type="GO" id="GO:0034967">
    <property type="term" value="C:Set3 complex"/>
    <property type="evidence" value="ECO:0007669"/>
    <property type="project" value="TreeGrafter"/>
</dbReference>
<feature type="compositionally biased region" description="Pro residues" evidence="5">
    <location>
        <begin position="252"/>
        <end position="261"/>
    </location>
</feature>
<feature type="compositionally biased region" description="Acidic residues" evidence="5">
    <location>
        <begin position="1247"/>
        <end position="1257"/>
    </location>
</feature>
<feature type="compositionally biased region" description="Basic and acidic residues" evidence="5">
    <location>
        <begin position="1304"/>
        <end position="1334"/>
    </location>
</feature>
<reference evidence="9" key="1">
    <citation type="submission" date="2016-10" db="EMBL/GenBank/DDBJ databases">
        <authorList>
            <person name="Jeantristanb JTB J.-T."/>
            <person name="Ricardo R."/>
        </authorList>
    </citation>
    <scope>NUCLEOTIDE SEQUENCE [LARGE SCALE GENOMIC DNA]</scope>
</reference>
<evidence type="ECO:0000259" key="6">
    <source>
        <dbReference type="SMART" id="SM00249"/>
    </source>
</evidence>
<dbReference type="GO" id="GO:0008270">
    <property type="term" value="F:zinc ion binding"/>
    <property type="evidence" value="ECO:0007669"/>
    <property type="project" value="UniProtKB-KW"/>
</dbReference>
<evidence type="ECO:0000256" key="4">
    <source>
        <dbReference type="ARBA" id="ARBA00022853"/>
    </source>
</evidence>
<feature type="region of interest" description="Disordered" evidence="5">
    <location>
        <begin position="1765"/>
        <end position="1969"/>
    </location>
</feature>
<feature type="domain" description="Zinc finger PHD-type" evidence="6">
    <location>
        <begin position="306"/>
        <end position="348"/>
    </location>
</feature>
<keyword evidence="4" id="KW-0156">Chromatin regulator</keyword>
<feature type="region of interest" description="Disordered" evidence="5">
    <location>
        <begin position="889"/>
        <end position="910"/>
    </location>
</feature>
<dbReference type="CDD" id="cd15550">
    <property type="entry name" value="PHD_MLL5"/>
    <property type="match status" value="1"/>
</dbReference>
<sequence length="1969" mass="206417">MSALDLLSQAAFLRQDDAPEPAHPTLEAPTSTAHDASGTHVQHEVVDSSIGDIQIDPALFDAVARTGSPQSHPSDSNSSSLVSTVPANAASTPPPQLPPLLNHVVASPQASPQASTSPAATATATATATSQRSFDIWRFPSSSSSHRSSALLPSDPNPSQSTLGKRSRARTSNASDASDSPFSNSSIGPSARKRTLSSSFAGYGQAAVAAASSTGMQLFTDSSGQASLTSLLGGPIGASATLPMLPPLPTLPQRNPTPPRNKLPSNKVVLPNPAALGGTKRSKRPPSWAVNEDSGRQSSRSVIRCVCPYTADDGFTIQCDTCNVWQHAACVIISMDDVPEEYRCERCDPLGAESRGVDRAKAQEGMRKRLETLENEAQNPSVALANAPVGSDGVGGGGRGRGGHRGGRRVSMDPSRAPSGINAMLNSLTAMTPSEQILDEFFGSKEALPPLPARTKEEASKPILAMVTLAAAPTAATTGGGGGGRGKPRRSGGSIHSVPPAPTGTTTDASMGLYEPNVVASMTDGASGPVGPSTSRPPRAAAGAAASATPSIPSTPGQVPRDAIGRKRRQMKQSGLNSASGTPIGSSTRGPRASAGSTPNVSAPPTPGVLSGPNGGYLGEPFSYVDGSSIVTPRPSTANGTKTPAANSDDEDFLSSTGGKGEENRYEAWRYEYTPIERNLIRDETLVQKLQEIVALDVTMMDGSEELETVPEELRPQLEILRERQEASRPRHGPNSKDPLVPLLYDPTPFVVLDELPDPSSVAVKVLPPSSFHLNPPAVAAYATTSSQTPTCPYPRPTMHGLFAVNAISSGSFIAPIRGQIVSLDQYRSDPINQYDTLGVPKQGVRCLPYPWSLAIDSRMFGNEIRFARSGCHPNAVVRAIKIVPAPNAGGAMQPGSPSATTTNGDSQAGAEETAAALNGIGRSTRASTPWTDQKRYSDLSTTLIFGIFATADIGRREEIVLPWDWDDSHIVHALPPLMSAPPLPSGLNERDLEPLSRKMVQVTNTILGTTHCACEKKRDCALHWMCRGAAASLPLSKAALAKPREPFAMILLNALGSGQAFQQQPNGKFAVVGAGGAAYGANALGGDLVMGPGKPGRKMKKPNVGPLLGLVRGWIVRPAHYPTTNRYGRASSNKSSISDFPPPPPMPQSLTVYEDEDQDEERDQGGRESIEALSDLTHESELDSGTESELSAEEEDVDMGSVEEEEEEEDDEDADSSLVTAHNRSMDIDNTPASIKATLNRKPDPLDGDLTDDSDLTEPLSNLSSDESNNDLDHDQEEDEEEDEPIRVPSRKTKVIRESWPSKPEKRRPGSKRIEKQEVADKRETKKGVDRLSTKPKRGSAKEVERKVPSSKEVERKKKDEKQDKKDKKQGRQLSPSFPGEPRDKGTFAKASESLPLFDQDVEVYSARDAPLPTEQGQFSRLPPPPPPAARWSGTSESAETAMQVDPIKEATPPPPPKEPTPPPKEPTPPPPVPRARLSLAAYRQRLAQKQTEPVAPVENAVSTPSTATVPLVSSPAVETVPLLSPAVVARPLPEVGAAVHATEEGELNPGMSSTTGVPAAVAAVFNSLRRSSGAGEEQDAPIPTTRLPPPPPPPAPYSVGNSEVAISNAPAPVFSPSLPGAEPATAPATMAPASRPSFTSAEDILKSIGDYFSKPNAPAPAFASRSPALVAQQSLLRVAAAVSPSPPPPPPRPLTVLPSPPAPPAPYMSPPRRSPTPERPLPSWRTSIGVTSAVDSSSPVVEASGGAALGFDILTPASFESSRYSRFDAPSTTSRWGPATASSSTPGPPPPPPPPPPPLSSHRSRPSITTSAPSPPSPPQRSPSTSSNFPLSSRDAPSSSRPAPPTRPFDLDSVPTGPRAMSNNGSSSHTRGWSISPAAREAPLHPPPVSGSGSGSGSGSERRVNGPTWAATSTSSSTGDSGAPYGGGYRGRGGGGGVFISSRGGSRGRGGQVWVPRGMRGRGRGRD</sequence>
<feature type="compositionally biased region" description="Low complexity" evidence="5">
    <location>
        <begin position="68"/>
        <end position="83"/>
    </location>
</feature>
<dbReference type="GO" id="GO:0070210">
    <property type="term" value="C:Rpd3L-Expanded complex"/>
    <property type="evidence" value="ECO:0007669"/>
    <property type="project" value="TreeGrafter"/>
</dbReference>
<feature type="compositionally biased region" description="Low complexity" evidence="5">
    <location>
        <begin position="1621"/>
        <end position="1635"/>
    </location>
</feature>
<feature type="compositionally biased region" description="Polar residues" evidence="5">
    <location>
        <begin position="1765"/>
        <end position="1777"/>
    </location>
</feature>
<feature type="region of interest" description="Disordered" evidence="5">
    <location>
        <begin position="1123"/>
        <end position="1476"/>
    </location>
</feature>
<feature type="compositionally biased region" description="Polar residues" evidence="5">
    <location>
        <begin position="572"/>
        <end position="601"/>
    </location>
</feature>
<feature type="region of interest" description="Disordered" evidence="5">
    <location>
        <begin position="252"/>
        <end position="295"/>
    </location>
</feature>
<feature type="compositionally biased region" description="Gly residues" evidence="5">
    <location>
        <begin position="1926"/>
        <end position="1940"/>
    </location>
</feature>
<dbReference type="GO" id="GO:0006325">
    <property type="term" value="P:chromatin organization"/>
    <property type="evidence" value="ECO:0007669"/>
    <property type="project" value="UniProtKB-KW"/>
</dbReference>
<dbReference type="SMART" id="SM00317">
    <property type="entry name" value="SET"/>
    <property type="match status" value="1"/>
</dbReference>
<feature type="region of interest" description="Disordered" evidence="5">
    <location>
        <begin position="1"/>
        <end position="42"/>
    </location>
</feature>
<feature type="compositionally biased region" description="Low complexity" evidence="5">
    <location>
        <begin position="531"/>
        <end position="557"/>
    </location>
</feature>
<dbReference type="InterPro" id="IPR011011">
    <property type="entry name" value="Znf_FYVE_PHD"/>
</dbReference>
<dbReference type="SUPFAM" id="SSF82199">
    <property type="entry name" value="SET domain"/>
    <property type="match status" value="1"/>
</dbReference>
<evidence type="ECO:0000256" key="1">
    <source>
        <dbReference type="ARBA" id="ARBA00022723"/>
    </source>
</evidence>
<feature type="compositionally biased region" description="Basic and acidic residues" evidence="5">
    <location>
        <begin position="1164"/>
        <end position="1182"/>
    </location>
</feature>
<feature type="compositionally biased region" description="Low complexity" evidence="5">
    <location>
        <begin position="1912"/>
        <end position="1925"/>
    </location>
</feature>
<feature type="compositionally biased region" description="Polar residues" evidence="5">
    <location>
        <begin position="896"/>
        <end position="907"/>
    </location>
</feature>
<dbReference type="Proteomes" id="UP000249723">
    <property type="component" value="Unassembled WGS sequence"/>
</dbReference>
<dbReference type="Gene3D" id="3.30.40.10">
    <property type="entry name" value="Zinc/RING finger domain, C3HC4 (zinc finger)"/>
    <property type="match status" value="1"/>
</dbReference>
<feature type="compositionally biased region" description="Acidic residues" evidence="5">
    <location>
        <begin position="1183"/>
        <end position="1216"/>
    </location>
</feature>
<dbReference type="OrthoDB" id="2530022at2759"/>
<dbReference type="InterPro" id="IPR046341">
    <property type="entry name" value="SET_dom_sf"/>
</dbReference>
<accession>A0A2X0KL08</accession>
<keyword evidence="1" id="KW-0479">Metal-binding</keyword>
<feature type="compositionally biased region" description="Basic and acidic residues" evidence="5">
    <location>
        <begin position="1341"/>
        <end position="1368"/>
    </location>
</feature>
<feature type="compositionally biased region" description="Acidic residues" evidence="5">
    <location>
        <begin position="1154"/>
        <end position="1163"/>
    </location>
</feature>
<feature type="domain" description="SET" evidence="7">
    <location>
        <begin position="789"/>
        <end position="971"/>
    </location>
</feature>
<gene>
    <name evidence="8" type="ORF">BZ3500_MVSOF-1268-A1-R1_CHR6-3G08687</name>
</gene>
<dbReference type="InterPro" id="IPR001965">
    <property type="entry name" value="Znf_PHD"/>
</dbReference>
<feature type="compositionally biased region" description="Pro residues" evidence="5">
    <location>
        <begin position="1788"/>
        <end position="1801"/>
    </location>
</feature>
<keyword evidence="2" id="KW-0863">Zinc-finger</keyword>
<feature type="compositionally biased region" description="Polar residues" evidence="5">
    <location>
        <begin position="1863"/>
        <end position="1875"/>
    </location>
</feature>
<keyword evidence="3" id="KW-0862">Zinc</keyword>
<feature type="region of interest" description="Disordered" evidence="5">
    <location>
        <begin position="65"/>
        <end position="191"/>
    </location>
</feature>
<evidence type="ECO:0000259" key="7">
    <source>
        <dbReference type="SMART" id="SM00317"/>
    </source>
</evidence>
<dbReference type="STRING" id="289078.A0A2X0KL08"/>
<dbReference type="PANTHER" id="PTHR46462">
    <property type="entry name" value="UPSET, ISOFORM A"/>
    <property type="match status" value="1"/>
</dbReference>
<feature type="compositionally biased region" description="Polar residues" evidence="5">
    <location>
        <begin position="1123"/>
        <end position="1139"/>
    </location>
</feature>
<dbReference type="PANTHER" id="PTHR46462:SF3">
    <property type="entry name" value="UPSET, ISOFORM A"/>
    <property type="match status" value="1"/>
</dbReference>